<dbReference type="CDD" id="cd07197">
    <property type="entry name" value="nitrilase"/>
    <property type="match status" value="1"/>
</dbReference>
<dbReference type="PANTHER" id="PTHR43674:SF16">
    <property type="entry name" value="CARBON-NITROGEN FAMILY, PUTATIVE (AFU_ORTHOLOGUE AFUA_5G02350)-RELATED"/>
    <property type="match status" value="1"/>
</dbReference>
<dbReference type="Pfam" id="PF00795">
    <property type="entry name" value="CN_hydrolase"/>
    <property type="match status" value="1"/>
</dbReference>
<name>A0ABW4ZL45_9SPHI</name>
<sequence>MKLSIATSQFPVSADIHENKENILGQMSLAKERGCNIIHFPEGSLSGYAGIDFSSFDGYNWVLLKESMLGVINAARQLSIWVVLGSSHQLTGSNKPHNSLYIITADGNIEDRYDKLFCAGNDSESQDDLAHYSSGNHFTLFVINGVKCGTLICHDFRYPELYRELKKHGVQLVFHSYHAGNIDEARRTFMESQVGDVYFNLNPGRTIPEITMPASMISYAANNHVWISCSNTSAADSCFASFMVRPDGVITGRLEKHQPGILVTEIDFEQPFYDSTKYWRNRAISGIYHSGSEISDPRSQKRQEL</sequence>
<accession>A0ABW4ZL45</accession>
<proteinExistence type="predicted"/>
<feature type="domain" description="CN hydrolase" evidence="2">
    <location>
        <begin position="1"/>
        <end position="268"/>
    </location>
</feature>
<dbReference type="PROSITE" id="PS50263">
    <property type="entry name" value="CN_HYDROLASE"/>
    <property type="match status" value="1"/>
</dbReference>
<protein>
    <submittedName>
        <fullName evidence="3">Carbon-nitrogen hydrolase family protein</fullName>
    </submittedName>
</protein>
<gene>
    <name evidence="3" type="ORF">ACFSJU_10460</name>
</gene>
<evidence type="ECO:0000313" key="4">
    <source>
        <dbReference type="Proteomes" id="UP001597387"/>
    </source>
</evidence>
<dbReference type="Gene3D" id="3.60.110.10">
    <property type="entry name" value="Carbon-nitrogen hydrolase"/>
    <property type="match status" value="1"/>
</dbReference>
<dbReference type="PANTHER" id="PTHR43674">
    <property type="entry name" value="NITRILASE C965.09-RELATED"/>
    <property type="match status" value="1"/>
</dbReference>
<comment type="caution">
    <text evidence="3">The sequence shown here is derived from an EMBL/GenBank/DDBJ whole genome shotgun (WGS) entry which is preliminary data.</text>
</comment>
<evidence type="ECO:0000256" key="1">
    <source>
        <dbReference type="ARBA" id="ARBA00022801"/>
    </source>
</evidence>
<keyword evidence="1 3" id="KW-0378">Hydrolase</keyword>
<dbReference type="InterPro" id="IPR050345">
    <property type="entry name" value="Aliph_Amidase/BUP"/>
</dbReference>
<dbReference type="EMBL" id="JBHUHZ010000001">
    <property type="protein sequence ID" value="MFD2162813.1"/>
    <property type="molecule type" value="Genomic_DNA"/>
</dbReference>
<dbReference type="Proteomes" id="UP001597387">
    <property type="component" value="Unassembled WGS sequence"/>
</dbReference>
<reference evidence="4" key="1">
    <citation type="journal article" date="2019" name="Int. J. Syst. Evol. Microbiol.">
        <title>The Global Catalogue of Microorganisms (GCM) 10K type strain sequencing project: providing services to taxonomists for standard genome sequencing and annotation.</title>
        <authorList>
            <consortium name="The Broad Institute Genomics Platform"/>
            <consortium name="The Broad Institute Genome Sequencing Center for Infectious Disease"/>
            <person name="Wu L."/>
            <person name="Ma J."/>
        </authorList>
    </citation>
    <scope>NUCLEOTIDE SEQUENCE [LARGE SCALE GENOMIC DNA]</scope>
    <source>
        <strain evidence="4">KCTC 42217</strain>
    </source>
</reference>
<dbReference type="GO" id="GO:0016787">
    <property type="term" value="F:hydrolase activity"/>
    <property type="evidence" value="ECO:0007669"/>
    <property type="project" value="UniProtKB-KW"/>
</dbReference>
<evidence type="ECO:0000313" key="3">
    <source>
        <dbReference type="EMBL" id="MFD2162813.1"/>
    </source>
</evidence>
<dbReference type="InterPro" id="IPR003010">
    <property type="entry name" value="C-N_Hydrolase"/>
</dbReference>
<dbReference type="SUPFAM" id="SSF56317">
    <property type="entry name" value="Carbon-nitrogen hydrolase"/>
    <property type="match status" value="1"/>
</dbReference>
<evidence type="ECO:0000259" key="2">
    <source>
        <dbReference type="PROSITE" id="PS50263"/>
    </source>
</evidence>
<dbReference type="RefSeq" id="WP_255902881.1">
    <property type="nucleotide sequence ID" value="NZ_JAFMZO010000003.1"/>
</dbReference>
<organism evidence="3 4">
    <name type="scientific">Paradesertivirga mongoliensis</name>
    <dbReference type="NCBI Taxonomy" id="2100740"/>
    <lineage>
        <taxon>Bacteria</taxon>
        <taxon>Pseudomonadati</taxon>
        <taxon>Bacteroidota</taxon>
        <taxon>Sphingobacteriia</taxon>
        <taxon>Sphingobacteriales</taxon>
        <taxon>Sphingobacteriaceae</taxon>
        <taxon>Paradesertivirga</taxon>
    </lineage>
</organism>
<keyword evidence="4" id="KW-1185">Reference proteome</keyword>
<dbReference type="InterPro" id="IPR036526">
    <property type="entry name" value="C-N_Hydrolase_sf"/>
</dbReference>